<comment type="caution">
    <text evidence="4">The sequence shown here is derived from an EMBL/GenBank/DDBJ whole genome shotgun (WGS) entry which is preliminary data.</text>
</comment>
<evidence type="ECO:0000313" key="4">
    <source>
        <dbReference type="EMBL" id="MDR9893248.1"/>
    </source>
</evidence>
<evidence type="ECO:0000256" key="1">
    <source>
        <dbReference type="ARBA" id="ARBA00022679"/>
    </source>
</evidence>
<keyword evidence="2" id="KW-0012">Acyltransferase</keyword>
<keyword evidence="1" id="KW-0808">Transferase</keyword>
<dbReference type="Proteomes" id="UP000667802">
    <property type="component" value="Unassembled WGS sequence"/>
</dbReference>
<dbReference type="PANTHER" id="PTHR42919:SF8">
    <property type="entry name" value="N-ALPHA-ACETYLTRANSFERASE 50"/>
    <property type="match status" value="1"/>
</dbReference>
<protein>
    <submittedName>
        <fullName evidence="4">GNAT family N-acetyltransferase</fullName>
    </submittedName>
</protein>
<dbReference type="PROSITE" id="PS51186">
    <property type="entry name" value="GNAT"/>
    <property type="match status" value="1"/>
</dbReference>
<keyword evidence="5" id="KW-1185">Reference proteome</keyword>
<name>A0AAP5I539_9CYAN</name>
<dbReference type="RefSeq" id="WP_208344078.1">
    <property type="nucleotide sequence ID" value="NZ_CAWQFN010000474.1"/>
</dbReference>
<dbReference type="Pfam" id="PF00583">
    <property type="entry name" value="Acetyltransf_1"/>
    <property type="match status" value="1"/>
</dbReference>
<dbReference type="SUPFAM" id="SSF55729">
    <property type="entry name" value="Acyl-CoA N-acyltransferases (Nat)"/>
    <property type="match status" value="1"/>
</dbReference>
<dbReference type="InterPro" id="IPR000182">
    <property type="entry name" value="GNAT_dom"/>
</dbReference>
<dbReference type="AlphaFoldDB" id="A0AAP5I539"/>
<dbReference type="InterPro" id="IPR051556">
    <property type="entry name" value="N-term/lysine_N-AcTrnsfr"/>
</dbReference>
<reference evidence="5" key="1">
    <citation type="journal article" date="2021" name="Science">
        <title>Hunting the eagle killer: A cyanobacterial neurotoxin causes vacuolar myelinopathy.</title>
        <authorList>
            <person name="Breinlinger S."/>
            <person name="Phillips T.J."/>
            <person name="Haram B.N."/>
            <person name="Mares J."/>
            <person name="Martinez Yerena J.A."/>
            <person name="Hrouzek P."/>
            <person name="Sobotka R."/>
            <person name="Henderson W.M."/>
            <person name="Schmieder P."/>
            <person name="Williams S.M."/>
            <person name="Lauderdale J.D."/>
            <person name="Wilde H.D."/>
            <person name="Gerrin W."/>
            <person name="Kust A."/>
            <person name="Washington J.W."/>
            <person name="Wagner C."/>
            <person name="Geier B."/>
            <person name="Liebeke M."/>
            <person name="Enke H."/>
            <person name="Niedermeyer T.H.J."/>
            <person name="Wilde S.B."/>
        </authorList>
    </citation>
    <scope>NUCLEOTIDE SEQUENCE [LARGE SCALE GENOMIC DNA]</scope>
    <source>
        <strain evidence="5">Thurmond2011</strain>
    </source>
</reference>
<evidence type="ECO:0000313" key="5">
    <source>
        <dbReference type="Proteomes" id="UP000667802"/>
    </source>
</evidence>
<sequence>MPSIARCKEQQDYFVKIATLDDLSGIASLLAETFSLFYPSVYQCLCDRFHFPNFINLIATNNFGIMGTIEMAFLPEENACYLFNLATDAKIRNQGIGAKLLNCMEAIAHLLNIKDLYLQVLADNFKALRLYSKLGYQPCFVQPTTNNFVILLHKSI</sequence>
<gene>
    <name evidence="4" type="ORF">G7B40_001435</name>
</gene>
<accession>A0AAP5I539</accession>
<proteinExistence type="predicted"/>
<dbReference type="PANTHER" id="PTHR42919">
    <property type="entry name" value="N-ALPHA-ACETYLTRANSFERASE"/>
    <property type="match status" value="1"/>
</dbReference>
<dbReference type="Gene3D" id="3.40.630.30">
    <property type="match status" value="1"/>
</dbReference>
<organism evidence="4 5">
    <name type="scientific">Aetokthonos hydrillicola Thurmond2011</name>
    <dbReference type="NCBI Taxonomy" id="2712845"/>
    <lineage>
        <taxon>Bacteria</taxon>
        <taxon>Bacillati</taxon>
        <taxon>Cyanobacteriota</taxon>
        <taxon>Cyanophyceae</taxon>
        <taxon>Nostocales</taxon>
        <taxon>Hapalosiphonaceae</taxon>
        <taxon>Aetokthonos</taxon>
    </lineage>
</organism>
<feature type="domain" description="N-acetyltransferase" evidence="3">
    <location>
        <begin position="13"/>
        <end position="156"/>
    </location>
</feature>
<dbReference type="GO" id="GO:0016747">
    <property type="term" value="F:acyltransferase activity, transferring groups other than amino-acyl groups"/>
    <property type="evidence" value="ECO:0007669"/>
    <property type="project" value="InterPro"/>
</dbReference>
<dbReference type="CDD" id="cd04301">
    <property type="entry name" value="NAT_SF"/>
    <property type="match status" value="1"/>
</dbReference>
<dbReference type="EMBL" id="JAALHA020000001">
    <property type="protein sequence ID" value="MDR9893248.1"/>
    <property type="molecule type" value="Genomic_DNA"/>
</dbReference>
<evidence type="ECO:0000259" key="3">
    <source>
        <dbReference type="PROSITE" id="PS51186"/>
    </source>
</evidence>
<dbReference type="InterPro" id="IPR016181">
    <property type="entry name" value="Acyl_CoA_acyltransferase"/>
</dbReference>
<evidence type="ECO:0000256" key="2">
    <source>
        <dbReference type="ARBA" id="ARBA00023315"/>
    </source>
</evidence>